<gene>
    <name evidence="1" type="ORF">ACFQ5N_02315</name>
</gene>
<dbReference type="EMBL" id="JBHTMV010000002">
    <property type="protein sequence ID" value="MFD1292659.1"/>
    <property type="molecule type" value="Genomic_DNA"/>
</dbReference>
<organism evidence="1 2">
    <name type="scientific">Lutibacter holmesii</name>
    <dbReference type="NCBI Taxonomy" id="1137985"/>
    <lineage>
        <taxon>Bacteria</taxon>
        <taxon>Pseudomonadati</taxon>
        <taxon>Bacteroidota</taxon>
        <taxon>Flavobacteriia</taxon>
        <taxon>Flavobacteriales</taxon>
        <taxon>Flavobacteriaceae</taxon>
        <taxon>Lutibacter</taxon>
    </lineage>
</organism>
<evidence type="ECO:0000313" key="2">
    <source>
        <dbReference type="Proteomes" id="UP001597241"/>
    </source>
</evidence>
<protein>
    <submittedName>
        <fullName evidence="1">Uncharacterized protein</fullName>
    </submittedName>
</protein>
<evidence type="ECO:0000313" key="1">
    <source>
        <dbReference type="EMBL" id="MFD1292659.1"/>
    </source>
</evidence>
<reference evidence="2" key="1">
    <citation type="journal article" date="2019" name="Int. J. Syst. Evol. Microbiol.">
        <title>The Global Catalogue of Microorganisms (GCM) 10K type strain sequencing project: providing services to taxonomists for standard genome sequencing and annotation.</title>
        <authorList>
            <consortium name="The Broad Institute Genomics Platform"/>
            <consortium name="The Broad Institute Genome Sequencing Center for Infectious Disease"/>
            <person name="Wu L."/>
            <person name="Ma J."/>
        </authorList>
    </citation>
    <scope>NUCLEOTIDE SEQUENCE [LARGE SCALE GENOMIC DNA]</scope>
    <source>
        <strain evidence="2">CCUG 62221</strain>
    </source>
</reference>
<sequence length="83" mass="9456">MKTKELHIDVSKAMAICIKHGLKVYPVASGRKFKIEVDNNGTLKRYNKEVVSKELNKAMSVTYKHFAVQFLKQDTNANSTKKN</sequence>
<proteinExistence type="predicted"/>
<accession>A0ABW3WK41</accession>
<name>A0ABW3WK41_9FLAO</name>
<comment type="caution">
    <text evidence="1">The sequence shown here is derived from an EMBL/GenBank/DDBJ whole genome shotgun (WGS) entry which is preliminary data.</text>
</comment>
<dbReference type="Proteomes" id="UP001597241">
    <property type="component" value="Unassembled WGS sequence"/>
</dbReference>
<keyword evidence="2" id="KW-1185">Reference proteome</keyword>
<dbReference type="RefSeq" id="WP_386807387.1">
    <property type="nucleotide sequence ID" value="NZ_JBHTMV010000002.1"/>
</dbReference>